<name>A0ABZ1BTQ0_9FIRM</name>
<dbReference type="Pfam" id="PF01061">
    <property type="entry name" value="ABC2_membrane"/>
    <property type="match status" value="1"/>
</dbReference>
<dbReference type="InterPro" id="IPR047817">
    <property type="entry name" value="ABC2_TM_bact-type"/>
</dbReference>
<feature type="transmembrane region" description="Helical" evidence="5">
    <location>
        <begin position="176"/>
        <end position="195"/>
    </location>
</feature>
<evidence type="ECO:0000256" key="3">
    <source>
        <dbReference type="ARBA" id="ARBA00022989"/>
    </source>
</evidence>
<evidence type="ECO:0000259" key="6">
    <source>
        <dbReference type="PROSITE" id="PS51012"/>
    </source>
</evidence>
<reference evidence="7 8" key="1">
    <citation type="journal article" date="2024" name="Front. Microbiol.">
        <title>Novel thermophilic genera Geochorda gen. nov. and Carboxydochorda gen. nov. from the deep terrestrial subsurface reveal the ecophysiological diversity in the class Limnochordia.</title>
        <authorList>
            <person name="Karnachuk O.V."/>
            <person name="Lukina A.P."/>
            <person name="Avakyan M.R."/>
            <person name="Kadnikov V.V."/>
            <person name="Begmatov S."/>
            <person name="Beletsky A.V."/>
            <person name="Vlasova K.G."/>
            <person name="Novikov A.A."/>
            <person name="Shcherbakova V.A."/>
            <person name="Mardanov A.V."/>
            <person name="Ravin N.V."/>
        </authorList>
    </citation>
    <scope>NUCLEOTIDE SEQUENCE [LARGE SCALE GENOMIC DNA]</scope>
    <source>
        <strain evidence="7 8">L945</strain>
    </source>
</reference>
<sequence>MTDLGTVYAIWLRELKHSLRDTGQLTGAFLRPILWVMIFGIGLTPYFRGGFTEATFVVPFTYAQFIFPAVAVLNVMYASVQSGVSMIWDREFGFFREILASPAPRPAVFAGKLLGGATVATLQGSLILILAPAADVPLSWHQTLAALGLLAVVALAFTSLAMAIASRMVSFQGFGVFANALILPAYFLASSIFPLDPSLSVEQQILVFPPWMVFAVRVNPVTYLIDALRMVSIRYTQFDPRLDLAVAGILPAVLMLVAYREFNRR</sequence>
<feature type="transmembrane region" description="Helical" evidence="5">
    <location>
        <begin position="240"/>
        <end position="259"/>
    </location>
</feature>
<feature type="transmembrane region" description="Helical" evidence="5">
    <location>
        <begin position="109"/>
        <end position="131"/>
    </location>
</feature>
<feature type="transmembrane region" description="Helical" evidence="5">
    <location>
        <begin position="143"/>
        <end position="164"/>
    </location>
</feature>
<evidence type="ECO:0000313" key="8">
    <source>
        <dbReference type="Proteomes" id="UP001332192"/>
    </source>
</evidence>
<dbReference type="PANTHER" id="PTHR43229:SF2">
    <property type="entry name" value="NODULATION PROTEIN J"/>
    <property type="match status" value="1"/>
</dbReference>
<protein>
    <recommendedName>
        <fullName evidence="5">Transport permease protein</fullName>
    </recommendedName>
</protein>
<gene>
    <name evidence="7" type="ORF">U7230_08550</name>
</gene>
<dbReference type="PROSITE" id="PS51012">
    <property type="entry name" value="ABC_TM2"/>
    <property type="match status" value="1"/>
</dbReference>
<dbReference type="InterPro" id="IPR013525">
    <property type="entry name" value="ABC2_TM"/>
</dbReference>
<keyword evidence="3 5" id="KW-1133">Transmembrane helix</keyword>
<feature type="transmembrane region" description="Helical" evidence="5">
    <location>
        <begin position="28"/>
        <end position="46"/>
    </location>
</feature>
<dbReference type="PANTHER" id="PTHR43229">
    <property type="entry name" value="NODULATION PROTEIN J"/>
    <property type="match status" value="1"/>
</dbReference>
<evidence type="ECO:0000256" key="4">
    <source>
        <dbReference type="ARBA" id="ARBA00023136"/>
    </source>
</evidence>
<proteinExistence type="inferred from homology"/>
<dbReference type="RefSeq" id="WP_324715430.1">
    <property type="nucleotide sequence ID" value="NZ_CP141615.1"/>
</dbReference>
<keyword evidence="5" id="KW-0813">Transport</keyword>
<evidence type="ECO:0000256" key="1">
    <source>
        <dbReference type="ARBA" id="ARBA00004141"/>
    </source>
</evidence>
<keyword evidence="5" id="KW-1003">Cell membrane</keyword>
<keyword evidence="2 5" id="KW-0812">Transmembrane</keyword>
<accession>A0ABZ1BTQ0</accession>
<keyword evidence="4 5" id="KW-0472">Membrane</keyword>
<feature type="transmembrane region" description="Helical" evidence="5">
    <location>
        <begin position="66"/>
        <end position="88"/>
    </location>
</feature>
<keyword evidence="8" id="KW-1185">Reference proteome</keyword>
<dbReference type="Proteomes" id="UP001332192">
    <property type="component" value="Chromosome"/>
</dbReference>
<comment type="subcellular location">
    <subcellularLocation>
        <location evidence="5">Cell membrane</location>
        <topology evidence="5">Multi-pass membrane protein</topology>
    </subcellularLocation>
    <subcellularLocation>
        <location evidence="1">Membrane</location>
        <topology evidence="1">Multi-pass membrane protein</topology>
    </subcellularLocation>
</comment>
<dbReference type="InterPro" id="IPR000412">
    <property type="entry name" value="ABC_2_transport"/>
</dbReference>
<dbReference type="PIRSF" id="PIRSF006648">
    <property type="entry name" value="DrrB"/>
    <property type="match status" value="1"/>
</dbReference>
<dbReference type="InterPro" id="IPR051784">
    <property type="entry name" value="Nod_factor_ABC_transporter"/>
</dbReference>
<organism evidence="7 8">
    <name type="scientific">Carboxydichorda subterranea</name>
    <dbReference type="NCBI Taxonomy" id="3109565"/>
    <lineage>
        <taxon>Bacteria</taxon>
        <taxon>Bacillati</taxon>
        <taxon>Bacillota</taxon>
        <taxon>Limnochordia</taxon>
        <taxon>Limnochordales</taxon>
        <taxon>Geochordaceae</taxon>
        <taxon>Carboxydichorda</taxon>
    </lineage>
</organism>
<dbReference type="EMBL" id="CP141615">
    <property type="protein sequence ID" value="WRP16157.1"/>
    <property type="molecule type" value="Genomic_DNA"/>
</dbReference>
<evidence type="ECO:0000313" key="7">
    <source>
        <dbReference type="EMBL" id="WRP16157.1"/>
    </source>
</evidence>
<feature type="domain" description="ABC transmembrane type-2" evidence="6">
    <location>
        <begin position="23"/>
        <end position="265"/>
    </location>
</feature>
<evidence type="ECO:0000256" key="5">
    <source>
        <dbReference type="RuleBase" id="RU361157"/>
    </source>
</evidence>
<evidence type="ECO:0000256" key="2">
    <source>
        <dbReference type="ARBA" id="ARBA00022692"/>
    </source>
</evidence>
<comment type="similarity">
    <text evidence="5">Belongs to the ABC-2 integral membrane protein family.</text>
</comment>